<gene>
    <name evidence="3" type="ORF">PTTG_06925</name>
</gene>
<evidence type="ECO:0000313" key="5">
    <source>
        <dbReference type="Proteomes" id="UP000005240"/>
    </source>
</evidence>
<protein>
    <submittedName>
        <fullName evidence="3 4">Uncharacterized protein</fullName>
    </submittedName>
</protein>
<dbReference type="Proteomes" id="UP000005240">
    <property type="component" value="Unassembled WGS sequence"/>
</dbReference>
<reference evidence="3" key="1">
    <citation type="submission" date="2009-11" db="EMBL/GenBank/DDBJ databases">
        <authorList>
            <consortium name="The Broad Institute Genome Sequencing Platform"/>
            <person name="Ward D."/>
            <person name="Feldgarden M."/>
            <person name="Earl A."/>
            <person name="Young S.K."/>
            <person name="Zeng Q."/>
            <person name="Koehrsen M."/>
            <person name="Alvarado L."/>
            <person name="Berlin A."/>
            <person name="Bochicchio J."/>
            <person name="Borenstein D."/>
            <person name="Chapman S.B."/>
            <person name="Chen Z."/>
            <person name="Engels R."/>
            <person name="Freedman E."/>
            <person name="Gellesch M."/>
            <person name="Goldberg J."/>
            <person name="Griggs A."/>
            <person name="Gujja S."/>
            <person name="Heilman E."/>
            <person name="Heiman D."/>
            <person name="Hepburn T."/>
            <person name="Howarth C."/>
            <person name="Jen D."/>
            <person name="Larson L."/>
            <person name="Lewis B."/>
            <person name="Mehta T."/>
            <person name="Park D."/>
            <person name="Pearson M."/>
            <person name="Roberts A."/>
            <person name="Saif S."/>
            <person name="Shea T."/>
            <person name="Shenoy N."/>
            <person name="Sisk P."/>
            <person name="Stolte C."/>
            <person name="Sykes S."/>
            <person name="Thomson T."/>
            <person name="Walk T."/>
            <person name="White J."/>
            <person name="Yandava C."/>
            <person name="Izard J."/>
            <person name="Baranova O.V."/>
            <person name="Blanton J.M."/>
            <person name="Tanner A.C."/>
            <person name="Dewhirst F.E."/>
            <person name="Haas B."/>
            <person name="Nusbaum C."/>
            <person name="Birren B."/>
        </authorList>
    </citation>
    <scope>NUCLEOTIDE SEQUENCE [LARGE SCALE GENOMIC DNA]</scope>
    <source>
        <strain evidence="3">1-1 BBBD Race 1</strain>
    </source>
</reference>
<dbReference type="VEuPathDB" id="FungiDB:PTTG_06925"/>
<keyword evidence="1" id="KW-0175">Coiled coil</keyword>
<dbReference type="AlphaFoldDB" id="A0A180GA28"/>
<sequence>MTSSFSPEKKSASLILIEEKLREVEATIIADRKRREQELKAFVDQARRNSEAIRKMKSQQNSPKPSIADNSQPPEPNPSTLVPRTRDTKELPETILFLLRDLWSHLGYSGDSFVDMQMEISRELDQADFARFEREMICNEVIGARAEIHMLGEERTQLLKRLELNRENTCQLVETQERTYKTLMAERATSASVIRGLEKEIEELKGEREDAQERIASLSNELERAGKNRIATMLHAKGAEDRASAATATALAALEMANHQRETAGPSKPTTSWAAVDSDALKKKLKERILEVEEEKIASQLASVKEEREKLSGQTKEPSSGKPETKSPLLSAISQLVHDGLFN</sequence>
<accession>A0A180GA28</accession>
<feature type="compositionally biased region" description="Polar residues" evidence="2">
    <location>
        <begin position="58"/>
        <end position="82"/>
    </location>
</feature>
<reference evidence="3" key="2">
    <citation type="submission" date="2016-05" db="EMBL/GenBank/DDBJ databases">
        <title>Comparative analysis highlights variable genome content of wheat rusts and divergence of the mating loci.</title>
        <authorList>
            <person name="Cuomo C.A."/>
            <person name="Bakkeren G."/>
            <person name="Szabo L."/>
            <person name="Khalil H."/>
            <person name="Joly D."/>
            <person name="Goldberg J."/>
            <person name="Young S."/>
            <person name="Zeng Q."/>
            <person name="Fellers J."/>
        </authorList>
    </citation>
    <scope>NUCLEOTIDE SEQUENCE [LARGE SCALE GENOMIC DNA]</scope>
    <source>
        <strain evidence="3">1-1 BBBD Race 1</strain>
    </source>
</reference>
<evidence type="ECO:0000256" key="2">
    <source>
        <dbReference type="SAM" id="MobiDB-lite"/>
    </source>
</evidence>
<feature type="region of interest" description="Disordered" evidence="2">
    <location>
        <begin position="49"/>
        <end position="86"/>
    </location>
</feature>
<keyword evidence="5" id="KW-1185">Reference proteome</keyword>
<dbReference type="OrthoDB" id="2505895at2759"/>
<proteinExistence type="predicted"/>
<feature type="coiled-coil region" evidence="1">
    <location>
        <begin position="159"/>
        <end position="228"/>
    </location>
</feature>
<evidence type="ECO:0000313" key="4">
    <source>
        <dbReference type="EnsemblFungi" id="PTTG_06925-t43_1-p1"/>
    </source>
</evidence>
<name>A0A180GA28_PUCT1</name>
<reference evidence="4 5" key="3">
    <citation type="journal article" date="2017" name="G3 (Bethesda)">
        <title>Comparative analysis highlights variable genome content of wheat rusts and divergence of the mating loci.</title>
        <authorList>
            <person name="Cuomo C.A."/>
            <person name="Bakkeren G."/>
            <person name="Khalil H.B."/>
            <person name="Panwar V."/>
            <person name="Joly D."/>
            <person name="Linning R."/>
            <person name="Sakthikumar S."/>
            <person name="Song X."/>
            <person name="Adiconis X."/>
            <person name="Fan L."/>
            <person name="Goldberg J.M."/>
            <person name="Levin J.Z."/>
            <person name="Young S."/>
            <person name="Zeng Q."/>
            <person name="Anikster Y."/>
            <person name="Bruce M."/>
            <person name="Wang M."/>
            <person name="Yin C."/>
            <person name="McCallum B."/>
            <person name="Szabo L.J."/>
            <person name="Hulbert S."/>
            <person name="Chen X."/>
            <person name="Fellers J.P."/>
        </authorList>
    </citation>
    <scope>NUCLEOTIDE SEQUENCE</scope>
    <source>
        <strain evidence="4">isolate 1-1 / race 1 (BBBD)</strain>
        <strain evidence="5">Isolate 1-1 / race 1 (BBBD)</strain>
    </source>
</reference>
<evidence type="ECO:0000256" key="1">
    <source>
        <dbReference type="SAM" id="Coils"/>
    </source>
</evidence>
<feature type="region of interest" description="Disordered" evidence="2">
    <location>
        <begin position="296"/>
        <end position="332"/>
    </location>
</feature>
<reference evidence="4" key="4">
    <citation type="submission" date="2025-05" db="UniProtKB">
        <authorList>
            <consortium name="EnsemblFungi"/>
        </authorList>
    </citation>
    <scope>IDENTIFICATION</scope>
    <source>
        <strain evidence="4">isolate 1-1 / race 1 (BBBD)</strain>
    </source>
</reference>
<dbReference type="EMBL" id="ADAS02000131">
    <property type="protein sequence ID" value="OAV89349.1"/>
    <property type="molecule type" value="Genomic_DNA"/>
</dbReference>
<organism evidence="3">
    <name type="scientific">Puccinia triticina (isolate 1-1 / race 1 (BBBD))</name>
    <name type="common">Brown leaf rust fungus</name>
    <dbReference type="NCBI Taxonomy" id="630390"/>
    <lineage>
        <taxon>Eukaryota</taxon>
        <taxon>Fungi</taxon>
        <taxon>Dikarya</taxon>
        <taxon>Basidiomycota</taxon>
        <taxon>Pucciniomycotina</taxon>
        <taxon>Pucciniomycetes</taxon>
        <taxon>Pucciniales</taxon>
        <taxon>Pucciniaceae</taxon>
        <taxon>Puccinia</taxon>
    </lineage>
</organism>
<evidence type="ECO:0000313" key="3">
    <source>
        <dbReference type="EMBL" id="OAV89349.1"/>
    </source>
</evidence>
<dbReference type="EnsemblFungi" id="PTTG_06925-t43_1">
    <property type="protein sequence ID" value="PTTG_06925-t43_1-p1"/>
    <property type="gene ID" value="PTTG_06925"/>
</dbReference>
<dbReference type="STRING" id="630390.A0A180GA28"/>